<accession>A0A1J1JIA8</accession>
<name>A0A1J1JIA8_PLAAG</name>
<evidence type="ECO:0000313" key="1">
    <source>
        <dbReference type="EMBL" id="CUM61248.1"/>
    </source>
</evidence>
<dbReference type="RefSeq" id="WP_235751157.1">
    <property type="nucleotide sequence ID" value="NZ_JBIIEP010000005.1"/>
</dbReference>
<gene>
    <name evidence="1" type="ORF">PLAM_3282</name>
</gene>
<reference evidence="1" key="1">
    <citation type="submission" date="2015-09" db="EMBL/GenBank/DDBJ databases">
        <authorList>
            <person name="Jackson K.R."/>
            <person name="Lunt B.L."/>
            <person name="Fisher J.N.B."/>
            <person name="Gardner A.V."/>
            <person name="Bailey M.E."/>
            <person name="Deus L.M."/>
            <person name="Earl A.S."/>
            <person name="Gibby P.D."/>
            <person name="Hartmann K.A."/>
            <person name="Liu J.E."/>
            <person name="Manci A.M."/>
            <person name="Nielsen D.A."/>
            <person name="Solomon M.B."/>
            <person name="Breakwell D.P."/>
            <person name="Burnett S.H."/>
            <person name="Grose J.H."/>
        </authorList>
    </citation>
    <scope>NUCLEOTIDE SEQUENCE</scope>
    <source>
        <strain evidence="1">7805</strain>
    </source>
</reference>
<protein>
    <submittedName>
        <fullName evidence="1">Uncharacterized protein</fullName>
    </submittedName>
</protein>
<dbReference type="EMBL" id="LO018304">
    <property type="protein sequence ID" value="CUM61248.1"/>
    <property type="molecule type" value="Genomic_DNA"/>
</dbReference>
<dbReference type="AlphaFoldDB" id="A0A1J1JIA8"/>
<organism evidence="1">
    <name type="scientific">Planktothrix agardhii</name>
    <name type="common">Oscillatoria agardhii</name>
    <dbReference type="NCBI Taxonomy" id="1160"/>
    <lineage>
        <taxon>Bacteria</taxon>
        <taxon>Bacillati</taxon>
        <taxon>Cyanobacteriota</taxon>
        <taxon>Cyanophyceae</taxon>
        <taxon>Oscillatoriophycideae</taxon>
        <taxon>Oscillatoriales</taxon>
        <taxon>Microcoleaceae</taxon>
        <taxon>Planktothrix</taxon>
    </lineage>
</organism>
<proteinExistence type="predicted"/>
<sequence>MQDVKTPISDSWKDAFIESLKDPQEAAVYLEVALEEENPEPKLLLATIEDIMRAFSSQHLLSEELIKKQEKIYDCLTVSGCTEIYTFVELLNILGFKISIQVKEPEIEGDEE</sequence>